<dbReference type="AlphaFoldDB" id="A0A8T1TI60"/>
<organism evidence="2 3">
    <name type="scientific">Chelydra serpentina</name>
    <name type="common">Snapping turtle</name>
    <name type="synonym">Testudo serpentina</name>
    <dbReference type="NCBI Taxonomy" id="8475"/>
    <lineage>
        <taxon>Eukaryota</taxon>
        <taxon>Metazoa</taxon>
        <taxon>Chordata</taxon>
        <taxon>Craniata</taxon>
        <taxon>Vertebrata</taxon>
        <taxon>Euteleostomi</taxon>
        <taxon>Archelosauria</taxon>
        <taxon>Testudinata</taxon>
        <taxon>Testudines</taxon>
        <taxon>Cryptodira</taxon>
        <taxon>Durocryptodira</taxon>
        <taxon>Americhelydia</taxon>
        <taxon>Chelydroidea</taxon>
        <taxon>Chelydridae</taxon>
        <taxon>Chelydra</taxon>
    </lineage>
</organism>
<keyword evidence="3" id="KW-1185">Reference proteome</keyword>
<feature type="non-terminal residue" evidence="2">
    <location>
        <position position="146"/>
    </location>
</feature>
<feature type="compositionally biased region" description="Acidic residues" evidence="1">
    <location>
        <begin position="15"/>
        <end position="29"/>
    </location>
</feature>
<dbReference type="Proteomes" id="UP000765507">
    <property type="component" value="Unassembled WGS sequence"/>
</dbReference>
<proteinExistence type="predicted"/>
<evidence type="ECO:0000313" key="2">
    <source>
        <dbReference type="EMBL" id="KAG6940503.1"/>
    </source>
</evidence>
<evidence type="ECO:0000256" key="1">
    <source>
        <dbReference type="SAM" id="MobiDB-lite"/>
    </source>
</evidence>
<gene>
    <name evidence="2" type="ORF">G0U57_015906</name>
</gene>
<accession>A0A8T1TI60</accession>
<evidence type="ECO:0000313" key="3">
    <source>
        <dbReference type="Proteomes" id="UP000765507"/>
    </source>
</evidence>
<feature type="region of interest" description="Disordered" evidence="1">
    <location>
        <begin position="1"/>
        <end position="31"/>
    </location>
</feature>
<sequence>PPPLEENEESRSQSDEESDFEGFTEEEVGGTDMEWMQELCQQLSGLGITVLPQSIEYWIRGDNEAEEFCPVAESLTDGQILQTVRPNNVPEAEELAFAVDEEEEDEVDVIPTSTATVAGLETALRWFETQDIEPIKIMQLRSLLQF</sequence>
<feature type="non-terminal residue" evidence="2">
    <location>
        <position position="1"/>
    </location>
</feature>
<comment type="caution">
    <text evidence="2">The sequence shown here is derived from an EMBL/GenBank/DDBJ whole genome shotgun (WGS) entry which is preliminary data.</text>
</comment>
<dbReference type="EMBL" id="JAHGAV010000004">
    <property type="protein sequence ID" value="KAG6940503.1"/>
    <property type="molecule type" value="Genomic_DNA"/>
</dbReference>
<reference evidence="2 3" key="1">
    <citation type="journal article" date="2020" name="G3 (Bethesda)">
        <title>Draft Genome of the Common Snapping Turtle, Chelydra serpentina, a Model for Phenotypic Plasticity in Reptiles.</title>
        <authorList>
            <person name="Das D."/>
            <person name="Singh S.K."/>
            <person name="Bierstedt J."/>
            <person name="Erickson A."/>
            <person name="Galli G.L.J."/>
            <person name="Crossley D.A. 2nd"/>
            <person name="Rhen T."/>
        </authorList>
    </citation>
    <scope>NUCLEOTIDE SEQUENCE [LARGE SCALE GENOMIC DNA]</scope>
    <source>
        <strain evidence="2">KW</strain>
    </source>
</reference>
<name>A0A8T1TI60_CHESE</name>
<protein>
    <submittedName>
        <fullName evidence="2">Uncharacterized protein</fullName>
    </submittedName>
</protein>